<accession>A0ABU8SBD7</accession>
<name>A0ABU8SBD7_9SPHN</name>
<dbReference type="InterPro" id="IPR002656">
    <property type="entry name" value="Acyl_transf_3_dom"/>
</dbReference>
<feature type="transmembrane region" description="Helical" evidence="1">
    <location>
        <begin position="251"/>
        <end position="269"/>
    </location>
</feature>
<feature type="transmembrane region" description="Helical" evidence="1">
    <location>
        <begin position="213"/>
        <end position="242"/>
    </location>
</feature>
<dbReference type="Pfam" id="PF01757">
    <property type="entry name" value="Acyl_transf_3"/>
    <property type="match status" value="1"/>
</dbReference>
<keyword evidence="1" id="KW-1133">Transmembrane helix</keyword>
<dbReference type="PANTHER" id="PTHR23028">
    <property type="entry name" value="ACETYLTRANSFERASE"/>
    <property type="match status" value="1"/>
</dbReference>
<gene>
    <name evidence="3" type="ORF">WG900_15285</name>
</gene>
<feature type="transmembrane region" description="Helical" evidence="1">
    <location>
        <begin position="188"/>
        <end position="207"/>
    </location>
</feature>
<dbReference type="PANTHER" id="PTHR23028:SF53">
    <property type="entry name" value="ACYL_TRANSF_3 DOMAIN-CONTAINING PROTEIN"/>
    <property type="match status" value="1"/>
</dbReference>
<feature type="transmembrane region" description="Helical" evidence="1">
    <location>
        <begin position="162"/>
        <end position="181"/>
    </location>
</feature>
<comment type="caution">
    <text evidence="3">The sequence shown here is derived from an EMBL/GenBank/DDBJ whole genome shotgun (WGS) entry which is preliminary data.</text>
</comment>
<keyword evidence="3" id="KW-0012">Acyltransferase</keyword>
<sequence length="367" mass="39532">MNEHADKIPAPTAAPPARPANAVGFLRLVLASLVIVSHVPQIIDGNPSRDPLYWLTGTMGLGGAAVSGFFVISGYLIAASFQNQPTIRAYLARRIARIYPAFLIASLFCVVVAAPIGGVSWAAIAAAVPDLLERAFWLNGPEIRGAYAGTHYASINGSMWTIAHEFRCYLLVIVLGVIGAFRWRASVPLLAVLLFAGNAILAGHIAWPEARAWIVWAVPVAGPANALRLTAVFLVGTTFYLYRDRIAFKPWIALLAFAVLVPQLCQPALADPAFALLGGYVLLTIALCVQHGPLTRINAKTDISYGVYLYAWPVSKILLAIWPAMPLALCIALDFAIACALGWVSWHLIEKRAMTVFSRKRAPAPTA</sequence>
<evidence type="ECO:0000259" key="2">
    <source>
        <dbReference type="Pfam" id="PF01757"/>
    </source>
</evidence>
<feature type="transmembrane region" description="Helical" evidence="1">
    <location>
        <begin position="20"/>
        <end position="40"/>
    </location>
</feature>
<dbReference type="EMBL" id="JBBHJY010000008">
    <property type="protein sequence ID" value="MEJ6011284.1"/>
    <property type="molecule type" value="Genomic_DNA"/>
</dbReference>
<evidence type="ECO:0000313" key="3">
    <source>
        <dbReference type="EMBL" id="MEJ6011284.1"/>
    </source>
</evidence>
<evidence type="ECO:0000313" key="4">
    <source>
        <dbReference type="Proteomes" id="UP001379235"/>
    </source>
</evidence>
<feature type="domain" description="Acyltransferase 3" evidence="2">
    <location>
        <begin position="25"/>
        <end position="325"/>
    </location>
</feature>
<evidence type="ECO:0000256" key="1">
    <source>
        <dbReference type="SAM" id="Phobius"/>
    </source>
</evidence>
<organism evidence="3 4">
    <name type="scientific">Novosphingobium aquae</name>
    <dbReference type="NCBI Taxonomy" id="3133435"/>
    <lineage>
        <taxon>Bacteria</taxon>
        <taxon>Pseudomonadati</taxon>
        <taxon>Pseudomonadota</taxon>
        <taxon>Alphaproteobacteria</taxon>
        <taxon>Sphingomonadales</taxon>
        <taxon>Sphingomonadaceae</taxon>
        <taxon>Novosphingobium</taxon>
    </lineage>
</organism>
<reference evidence="3 4" key="1">
    <citation type="submission" date="2024-03" db="EMBL/GenBank/DDBJ databases">
        <authorList>
            <person name="Jo J.-H."/>
        </authorList>
    </citation>
    <scope>NUCLEOTIDE SEQUENCE [LARGE SCALE GENOMIC DNA]</scope>
    <source>
        <strain evidence="3 4">AS3R-12</strain>
    </source>
</reference>
<dbReference type="EC" id="2.3.-.-" evidence="3"/>
<protein>
    <submittedName>
        <fullName evidence="3">Acyltransferase</fullName>
        <ecNumber evidence="3">2.3.-.-</ecNumber>
    </submittedName>
</protein>
<feature type="transmembrane region" description="Helical" evidence="1">
    <location>
        <begin position="307"/>
        <end position="325"/>
    </location>
</feature>
<keyword evidence="1" id="KW-0812">Transmembrane</keyword>
<dbReference type="Proteomes" id="UP001379235">
    <property type="component" value="Unassembled WGS sequence"/>
</dbReference>
<keyword evidence="4" id="KW-1185">Reference proteome</keyword>
<proteinExistence type="predicted"/>
<dbReference type="GO" id="GO:0016746">
    <property type="term" value="F:acyltransferase activity"/>
    <property type="evidence" value="ECO:0007669"/>
    <property type="project" value="UniProtKB-KW"/>
</dbReference>
<feature type="transmembrane region" description="Helical" evidence="1">
    <location>
        <begin position="52"/>
        <end position="77"/>
    </location>
</feature>
<dbReference type="InterPro" id="IPR050879">
    <property type="entry name" value="Acyltransferase_3"/>
</dbReference>
<feature type="transmembrane region" description="Helical" evidence="1">
    <location>
        <begin position="331"/>
        <end position="349"/>
    </location>
</feature>
<feature type="transmembrane region" description="Helical" evidence="1">
    <location>
        <begin position="98"/>
        <end position="128"/>
    </location>
</feature>
<feature type="transmembrane region" description="Helical" evidence="1">
    <location>
        <begin position="275"/>
        <end position="295"/>
    </location>
</feature>
<keyword evidence="1" id="KW-0472">Membrane</keyword>
<keyword evidence="3" id="KW-0808">Transferase</keyword>
<dbReference type="RefSeq" id="WP_339968357.1">
    <property type="nucleotide sequence ID" value="NZ_JBBHJY010000008.1"/>
</dbReference>